<dbReference type="PRINTS" id="PR00395">
    <property type="entry name" value="RIBOSOMALS2"/>
</dbReference>
<evidence type="ECO:0000256" key="2">
    <source>
        <dbReference type="ARBA" id="ARBA00022980"/>
    </source>
</evidence>
<dbReference type="SUPFAM" id="SSF52313">
    <property type="entry name" value="Ribosomal protein S2"/>
    <property type="match status" value="1"/>
</dbReference>
<accession>A0A1G2HTX4</accession>
<dbReference type="GO" id="GO:0003735">
    <property type="term" value="F:structural constituent of ribosome"/>
    <property type="evidence" value="ECO:0007669"/>
    <property type="project" value="InterPro"/>
</dbReference>
<organism evidence="6 7">
    <name type="scientific">Candidatus Staskawiczbacteria bacterium RIFCSPHIGHO2_02_FULL_34_10</name>
    <dbReference type="NCBI Taxonomy" id="1802205"/>
    <lineage>
        <taxon>Bacteria</taxon>
        <taxon>Candidatus Staskawicziibacteriota</taxon>
    </lineage>
</organism>
<dbReference type="InterPro" id="IPR005706">
    <property type="entry name" value="Ribosomal_uS2_bac/mit/plastid"/>
</dbReference>
<dbReference type="Proteomes" id="UP000178380">
    <property type="component" value="Unassembled WGS sequence"/>
</dbReference>
<name>A0A1G2HTX4_9BACT</name>
<dbReference type="PANTHER" id="PTHR12534">
    <property type="entry name" value="30S RIBOSOMAL PROTEIN S2 PROKARYOTIC AND ORGANELLAR"/>
    <property type="match status" value="1"/>
</dbReference>
<comment type="caution">
    <text evidence="6">The sequence shown here is derived from an EMBL/GenBank/DDBJ whole genome shotgun (WGS) entry which is preliminary data.</text>
</comment>
<dbReference type="PANTHER" id="PTHR12534:SF0">
    <property type="entry name" value="SMALL RIBOSOMAL SUBUNIT PROTEIN US2M"/>
    <property type="match status" value="1"/>
</dbReference>
<dbReference type="InterPro" id="IPR023591">
    <property type="entry name" value="Ribosomal_uS2_flav_dom_sf"/>
</dbReference>
<keyword evidence="3 5" id="KW-0687">Ribonucleoprotein</keyword>
<evidence type="ECO:0000256" key="1">
    <source>
        <dbReference type="ARBA" id="ARBA00006242"/>
    </source>
</evidence>
<dbReference type="Gene3D" id="3.40.50.10490">
    <property type="entry name" value="Glucose-6-phosphate isomerase like protein, domain 1"/>
    <property type="match status" value="1"/>
</dbReference>
<dbReference type="GO" id="GO:0006412">
    <property type="term" value="P:translation"/>
    <property type="evidence" value="ECO:0007669"/>
    <property type="project" value="UniProtKB-UniRule"/>
</dbReference>
<evidence type="ECO:0000313" key="7">
    <source>
        <dbReference type="Proteomes" id="UP000178380"/>
    </source>
</evidence>
<dbReference type="GO" id="GO:0022627">
    <property type="term" value="C:cytosolic small ribosomal subunit"/>
    <property type="evidence" value="ECO:0007669"/>
    <property type="project" value="TreeGrafter"/>
</dbReference>
<dbReference type="STRING" id="1802205.A3C58_00325"/>
<dbReference type="HAMAP" id="MF_00291_B">
    <property type="entry name" value="Ribosomal_uS2_B"/>
    <property type="match status" value="1"/>
</dbReference>
<keyword evidence="2 5" id="KW-0689">Ribosomal protein</keyword>
<dbReference type="InterPro" id="IPR001865">
    <property type="entry name" value="Ribosomal_uS2"/>
</dbReference>
<dbReference type="Pfam" id="PF00318">
    <property type="entry name" value="Ribosomal_S2"/>
    <property type="match status" value="1"/>
</dbReference>
<evidence type="ECO:0000256" key="4">
    <source>
        <dbReference type="ARBA" id="ARBA00035256"/>
    </source>
</evidence>
<gene>
    <name evidence="5" type="primary">rpsB</name>
    <name evidence="6" type="ORF">A3C58_00325</name>
</gene>
<comment type="similarity">
    <text evidence="1 5">Belongs to the universal ribosomal protein uS2 family.</text>
</comment>
<protein>
    <recommendedName>
        <fullName evidence="4 5">Small ribosomal subunit protein uS2</fullName>
    </recommendedName>
</protein>
<reference evidence="6 7" key="1">
    <citation type="journal article" date="2016" name="Nat. Commun.">
        <title>Thousands of microbial genomes shed light on interconnected biogeochemical processes in an aquifer system.</title>
        <authorList>
            <person name="Anantharaman K."/>
            <person name="Brown C.T."/>
            <person name="Hug L.A."/>
            <person name="Sharon I."/>
            <person name="Castelle C.J."/>
            <person name="Probst A.J."/>
            <person name="Thomas B.C."/>
            <person name="Singh A."/>
            <person name="Wilkins M.J."/>
            <person name="Karaoz U."/>
            <person name="Brodie E.L."/>
            <person name="Williams K.H."/>
            <person name="Hubbard S.S."/>
            <person name="Banfield J.F."/>
        </authorList>
    </citation>
    <scope>NUCLEOTIDE SEQUENCE [LARGE SCALE GENOMIC DNA]</scope>
</reference>
<sequence>MSEENKSSILNIDQMQTAGLHFGHNVSRLHPKMKPFVSGIKNNVHMIDLEKTVKEFETTLKFISKTISEGKTILFVGTKIQIKSFVKSTAEDCQMPYVTERWLGGSFTNFETISKRVQYFKDLESKKVSGGLEKYTKKERLDFDKEIESLKNKFEGIKNMKKLPDAVLILDIKKDITCAHEAKRKGIKIIGVVDTNVDPTICDYIIPANDDAISSIKYILETVQETIQNAKA</sequence>
<evidence type="ECO:0000256" key="3">
    <source>
        <dbReference type="ARBA" id="ARBA00023274"/>
    </source>
</evidence>
<evidence type="ECO:0000256" key="5">
    <source>
        <dbReference type="HAMAP-Rule" id="MF_00291"/>
    </source>
</evidence>
<proteinExistence type="inferred from homology"/>
<dbReference type="AlphaFoldDB" id="A0A1G2HTX4"/>
<dbReference type="NCBIfam" id="TIGR01011">
    <property type="entry name" value="rpsB_bact"/>
    <property type="match status" value="1"/>
</dbReference>
<dbReference type="Gene3D" id="1.10.287.610">
    <property type="entry name" value="Helix hairpin bin"/>
    <property type="match status" value="1"/>
</dbReference>
<dbReference type="CDD" id="cd01425">
    <property type="entry name" value="RPS2"/>
    <property type="match status" value="1"/>
</dbReference>
<evidence type="ECO:0000313" key="6">
    <source>
        <dbReference type="EMBL" id="OGZ65913.1"/>
    </source>
</evidence>
<dbReference type="EMBL" id="MHOR01000037">
    <property type="protein sequence ID" value="OGZ65913.1"/>
    <property type="molecule type" value="Genomic_DNA"/>
</dbReference>